<proteinExistence type="predicted"/>
<organism evidence="2">
    <name type="scientific">marine metagenome</name>
    <dbReference type="NCBI Taxonomy" id="408172"/>
    <lineage>
        <taxon>unclassified sequences</taxon>
        <taxon>metagenomes</taxon>
        <taxon>ecological metagenomes</taxon>
    </lineage>
</organism>
<dbReference type="AlphaFoldDB" id="A0A382AWM3"/>
<reference evidence="2" key="1">
    <citation type="submission" date="2018-05" db="EMBL/GenBank/DDBJ databases">
        <authorList>
            <person name="Lanie J.A."/>
            <person name="Ng W.-L."/>
            <person name="Kazmierczak K.M."/>
            <person name="Andrzejewski T.M."/>
            <person name="Davidsen T.M."/>
            <person name="Wayne K.J."/>
            <person name="Tettelin H."/>
            <person name="Glass J.I."/>
            <person name="Rusch D."/>
            <person name="Podicherti R."/>
            <person name="Tsui H.-C.T."/>
            <person name="Winkler M.E."/>
        </authorList>
    </citation>
    <scope>NUCLEOTIDE SEQUENCE</scope>
</reference>
<sequence>MKQPPTPSPPGNCWITCGKPKNIGETPFGRI</sequence>
<evidence type="ECO:0000256" key="1">
    <source>
        <dbReference type="SAM" id="MobiDB-lite"/>
    </source>
</evidence>
<accession>A0A382AWM3</accession>
<feature type="region of interest" description="Disordered" evidence="1">
    <location>
        <begin position="1"/>
        <end position="31"/>
    </location>
</feature>
<dbReference type="EMBL" id="UINC01027171">
    <property type="protein sequence ID" value="SVB05970.1"/>
    <property type="molecule type" value="Genomic_DNA"/>
</dbReference>
<feature type="non-terminal residue" evidence="2">
    <location>
        <position position="31"/>
    </location>
</feature>
<protein>
    <submittedName>
        <fullName evidence="2">Uncharacterized protein</fullName>
    </submittedName>
</protein>
<evidence type="ECO:0000313" key="2">
    <source>
        <dbReference type="EMBL" id="SVB05970.1"/>
    </source>
</evidence>
<name>A0A382AWM3_9ZZZZ</name>
<gene>
    <name evidence="2" type="ORF">METZ01_LOCUS158824</name>
</gene>
<feature type="compositionally biased region" description="Pro residues" evidence="1">
    <location>
        <begin position="1"/>
        <end position="10"/>
    </location>
</feature>